<dbReference type="InterPro" id="IPR005135">
    <property type="entry name" value="Endo/exonuclease/phosphatase"/>
</dbReference>
<dbReference type="Proteomes" id="UP001472866">
    <property type="component" value="Chromosome 10"/>
</dbReference>
<evidence type="ECO:0000256" key="1">
    <source>
        <dbReference type="SAM" id="MobiDB-lite"/>
    </source>
</evidence>
<reference evidence="3 4" key="1">
    <citation type="submission" date="2024-03" db="EMBL/GenBank/DDBJ databases">
        <title>Complete genome sequence of the green alga Chloropicon roscoffensis RCC1871.</title>
        <authorList>
            <person name="Lemieux C."/>
            <person name="Pombert J.-F."/>
            <person name="Otis C."/>
            <person name="Turmel M."/>
        </authorList>
    </citation>
    <scope>NUCLEOTIDE SEQUENCE [LARGE SCALE GENOMIC DNA]</scope>
    <source>
        <strain evidence="3 4">RCC1871</strain>
    </source>
</reference>
<gene>
    <name evidence="3" type="ORF">HKI87_10g64560</name>
</gene>
<dbReference type="SUPFAM" id="SSF56219">
    <property type="entry name" value="DNase I-like"/>
    <property type="match status" value="1"/>
</dbReference>
<dbReference type="PANTHER" id="PTHR12121">
    <property type="entry name" value="CARBON CATABOLITE REPRESSOR PROTEIN 4"/>
    <property type="match status" value="1"/>
</dbReference>
<feature type="domain" description="Endonuclease/exonuclease/phosphatase" evidence="2">
    <location>
        <begin position="38"/>
        <end position="395"/>
    </location>
</feature>
<dbReference type="InterPro" id="IPR036691">
    <property type="entry name" value="Endo/exonu/phosph_ase_sf"/>
</dbReference>
<accession>A0AAX4PG46</accession>
<dbReference type="PANTHER" id="PTHR12121:SF74">
    <property type="entry name" value="CARBON CATABOLITE REPRESSOR PROTEIN 4 HOMOLOG 5"/>
    <property type="match status" value="1"/>
</dbReference>
<name>A0AAX4PG46_9CHLO</name>
<dbReference type="AlphaFoldDB" id="A0AAX4PG46"/>
<feature type="region of interest" description="Disordered" evidence="1">
    <location>
        <begin position="266"/>
        <end position="307"/>
    </location>
</feature>
<proteinExistence type="predicted"/>
<evidence type="ECO:0000259" key="2">
    <source>
        <dbReference type="Pfam" id="PF03372"/>
    </source>
</evidence>
<protein>
    <submittedName>
        <fullName evidence="3">Carbon catabolite repressor protein</fullName>
    </submittedName>
</protein>
<dbReference type="GO" id="GO:0000175">
    <property type="term" value="F:3'-5'-RNA exonuclease activity"/>
    <property type="evidence" value="ECO:0007669"/>
    <property type="project" value="TreeGrafter"/>
</dbReference>
<sequence length="418" mass="46986">MASKRAWSWKEDYREVVSDAVRRSKEGSVRAPLRIRVLTYNILANRLAEEHYWQLYQGIPKWILDFNFRLRNLCAELELSKPDVVCLQEVEGFEQVSKALGGLGFVGEFVPRTGLPEGCATFWRSDAFRAVRTERVEFADHDLKQNVAIVHRLRSKEASDNRCLWVANIHVLFNPKRGDIKVAQCRVLLDTCKALMAEHEGDRDLAVCGDFNSAPNSGVYEFVRTGALDCLRHDRRYLSGQVEGICVGAGSPRAASARETNCFRLPQSELAEEEEATTSSRAEEESATGGGGGRTRKKRNVGNPNKWSAENLRVATGEPGCGVATHPLDLRSAYVSVTGSEPDYTSAHRRFLGTVDYIWHTPSLRPLSALLPVPWEVLSRYYGGGLPNKWWPSDHMSLCCDFLWTGPEVTKWANGYYR</sequence>
<dbReference type="InterPro" id="IPR050410">
    <property type="entry name" value="CCR4/nocturin_mRNA_transcr"/>
</dbReference>
<organism evidence="3 4">
    <name type="scientific">Chloropicon roscoffensis</name>
    <dbReference type="NCBI Taxonomy" id="1461544"/>
    <lineage>
        <taxon>Eukaryota</taxon>
        <taxon>Viridiplantae</taxon>
        <taxon>Chlorophyta</taxon>
        <taxon>Chloropicophyceae</taxon>
        <taxon>Chloropicales</taxon>
        <taxon>Chloropicaceae</taxon>
        <taxon>Chloropicon</taxon>
    </lineage>
</organism>
<dbReference type="Gene3D" id="3.60.10.10">
    <property type="entry name" value="Endonuclease/exonuclease/phosphatase"/>
    <property type="match status" value="1"/>
</dbReference>
<evidence type="ECO:0000313" key="3">
    <source>
        <dbReference type="EMBL" id="WZN64899.1"/>
    </source>
</evidence>
<evidence type="ECO:0000313" key="4">
    <source>
        <dbReference type="Proteomes" id="UP001472866"/>
    </source>
</evidence>
<dbReference type="Pfam" id="PF03372">
    <property type="entry name" value="Exo_endo_phos"/>
    <property type="match status" value="1"/>
</dbReference>
<dbReference type="EMBL" id="CP151510">
    <property type="protein sequence ID" value="WZN64899.1"/>
    <property type="molecule type" value="Genomic_DNA"/>
</dbReference>
<keyword evidence="4" id="KW-1185">Reference proteome</keyword>